<keyword evidence="2" id="KW-1185">Reference proteome</keyword>
<dbReference type="EMBL" id="JANUHC010000011">
    <property type="protein sequence ID" value="MCS0632862.1"/>
    <property type="molecule type" value="Genomic_DNA"/>
</dbReference>
<dbReference type="RefSeq" id="WP_259451867.1">
    <property type="nucleotide sequence ID" value="NZ_CP119520.1"/>
</dbReference>
<gene>
    <name evidence="1" type="ORF">NX786_26365</name>
</gene>
<accession>A0ABT2C648</accession>
<dbReference type="Proteomes" id="UP001165263">
    <property type="component" value="Unassembled WGS sequence"/>
</dbReference>
<evidence type="ECO:0000313" key="2">
    <source>
        <dbReference type="Proteomes" id="UP001165263"/>
    </source>
</evidence>
<evidence type="ECO:0000313" key="1">
    <source>
        <dbReference type="EMBL" id="MCS0632862.1"/>
    </source>
</evidence>
<organism evidence="1 2">
    <name type="scientific">Telluria mixta</name>
    <dbReference type="NCBI Taxonomy" id="34071"/>
    <lineage>
        <taxon>Bacteria</taxon>
        <taxon>Pseudomonadati</taxon>
        <taxon>Pseudomonadota</taxon>
        <taxon>Betaproteobacteria</taxon>
        <taxon>Burkholderiales</taxon>
        <taxon>Oxalobacteraceae</taxon>
        <taxon>Telluria group</taxon>
        <taxon>Telluria</taxon>
    </lineage>
</organism>
<proteinExistence type="predicted"/>
<sequence>MSEHKKKINKSKFGLLRRRSALAIIGTGLLMPLVACGNGAKTMQKYIVLDVEMFSNLDRPISDIMFNGEDLGVMNSYGGTGLITGVRIPFGVQTLTWTLGGPEGTPRNGENMKVRNTLVISPEQIPKGTKYLGLHLYPDDTAEVTFSETMPERTVRGKKIKATRK</sequence>
<comment type="caution">
    <text evidence="1">The sequence shown here is derived from an EMBL/GenBank/DDBJ whole genome shotgun (WGS) entry which is preliminary data.</text>
</comment>
<name>A0ABT2C648_9BURK</name>
<reference evidence="1" key="1">
    <citation type="submission" date="2022-08" db="EMBL/GenBank/DDBJ databases">
        <title>Reclassification of Massilia species as members of the genera Telluria, Duganella, Pseudoduganella, Mokoshia gen. nov. and Zemynaea gen. nov. using orthogonal and non-orthogonal genome-based approaches.</title>
        <authorList>
            <person name="Bowman J.P."/>
        </authorList>
    </citation>
    <scope>NUCLEOTIDE SEQUENCE</scope>
    <source>
        <strain evidence="1">LMG 11547</strain>
    </source>
</reference>
<protein>
    <submittedName>
        <fullName evidence="1">Uncharacterized protein</fullName>
    </submittedName>
</protein>